<keyword evidence="12" id="KW-1185">Reference proteome</keyword>
<evidence type="ECO:0000256" key="3">
    <source>
        <dbReference type="ARBA" id="ARBA00022475"/>
    </source>
</evidence>
<dbReference type="InterPro" id="IPR050480">
    <property type="entry name" value="CysZ-like"/>
</dbReference>
<dbReference type="GO" id="GO:0019344">
    <property type="term" value="P:cysteine biosynthetic process"/>
    <property type="evidence" value="ECO:0007669"/>
    <property type="project" value="TreeGrafter"/>
</dbReference>
<evidence type="ECO:0000256" key="7">
    <source>
        <dbReference type="ARBA" id="ARBA00022989"/>
    </source>
</evidence>
<dbReference type="RefSeq" id="WP_128494584.1">
    <property type="nucleotide sequence ID" value="NZ_RZNB01000002.1"/>
</dbReference>
<keyword evidence="9 10" id="KW-0472">Membrane</keyword>
<keyword evidence="4" id="KW-0997">Cell inner membrane</keyword>
<feature type="transmembrane region" description="Helical" evidence="10">
    <location>
        <begin position="149"/>
        <end position="173"/>
    </location>
</feature>
<dbReference type="PANTHER" id="PTHR37468:SF1">
    <property type="entry name" value="SULFATE TRANSPORTER CYSZ"/>
    <property type="match status" value="1"/>
</dbReference>
<evidence type="ECO:0000256" key="1">
    <source>
        <dbReference type="ARBA" id="ARBA00004141"/>
    </source>
</evidence>
<keyword evidence="6 10" id="KW-0812">Transmembrane</keyword>
<keyword evidence="3" id="KW-1003">Cell membrane</keyword>
<dbReference type="OrthoDB" id="3375053at2"/>
<evidence type="ECO:0000313" key="11">
    <source>
        <dbReference type="EMBL" id="RWZ51871.1"/>
    </source>
</evidence>
<keyword evidence="2" id="KW-0813">Transport</keyword>
<gene>
    <name evidence="11" type="ORF">ELQ90_07230</name>
</gene>
<evidence type="ECO:0000256" key="6">
    <source>
        <dbReference type="ARBA" id="ARBA00022692"/>
    </source>
</evidence>
<accession>A0A3S4DMN1</accession>
<evidence type="ECO:0000256" key="10">
    <source>
        <dbReference type="SAM" id="Phobius"/>
    </source>
</evidence>
<keyword evidence="7 10" id="KW-1133">Transmembrane helix</keyword>
<proteinExistence type="predicted"/>
<dbReference type="AlphaFoldDB" id="A0A3S4DMN1"/>
<keyword evidence="5" id="KW-0028">Amino-acid biosynthesis</keyword>
<organism evidence="11 12">
    <name type="scientific">Labedella phragmitis</name>
    <dbReference type="NCBI Taxonomy" id="2498849"/>
    <lineage>
        <taxon>Bacteria</taxon>
        <taxon>Bacillati</taxon>
        <taxon>Actinomycetota</taxon>
        <taxon>Actinomycetes</taxon>
        <taxon>Micrococcales</taxon>
        <taxon>Microbacteriaceae</taxon>
        <taxon>Labedella</taxon>
    </lineage>
</organism>
<dbReference type="InterPro" id="IPR059112">
    <property type="entry name" value="CysZ/EI24"/>
</dbReference>
<feature type="transmembrane region" description="Helical" evidence="10">
    <location>
        <begin position="215"/>
        <end position="241"/>
    </location>
</feature>
<evidence type="ECO:0000256" key="4">
    <source>
        <dbReference type="ARBA" id="ARBA00022519"/>
    </source>
</evidence>
<dbReference type="Proteomes" id="UP000288547">
    <property type="component" value="Unassembled WGS sequence"/>
</dbReference>
<dbReference type="EMBL" id="RZNB01000002">
    <property type="protein sequence ID" value="RWZ51871.1"/>
    <property type="molecule type" value="Genomic_DNA"/>
</dbReference>
<dbReference type="PANTHER" id="PTHR37468">
    <property type="entry name" value="SULFATE TRANSPORTER CYSZ"/>
    <property type="match status" value="1"/>
</dbReference>
<sequence>MQNASRPSVIGRFFTGVGYFWKGFAYWGRRPSLMALGAVPALIVGLVMVAALVALGFFLDELAVLVTPFADPWGAIYRETLRLAVGAAILVAAVLLVVVTFTAATLAVGDPVYERIWLRAERDLGAFEAPVELPFWAGVRRATGSGLRLVGFTLITGVLVFGIGLIPVVGAVLGPACGWLVGGWAVARELLSRPVDARDLDRRAERAMRAANRPLVLGFGLMVYVVFLVPFAAVVAMPAAVVGSTMLFRKFVAPIGNT</sequence>
<evidence type="ECO:0000256" key="5">
    <source>
        <dbReference type="ARBA" id="ARBA00022605"/>
    </source>
</evidence>
<comment type="subcellular location">
    <subcellularLocation>
        <location evidence="1">Membrane</location>
        <topology evidence="1">Multi-pass membrane protein</topology>
    </subcellularLocation>
</comment>
<reference evidence="11 12" key="1">
    <citation type="submission" date="2018-12" db="EMBL/GenBank/DDBJ databases">
        <authorList>
            <person name="Li F."/>
        </authorList>
    </citation>
    <scope>NUCLEOTIDE SEQUENCE [LARGE SCALE GENOMIC DNA]</scope>
    <source>
        <strain evidence="11 12">11W25H-1</strain>
    </source>
</reference>
<evidence type="ECO:0000256" key="2">
    <source>
        <dbReference type="ARBA" id="ARBA00022448"/>
    </source>
</evidence>
<keyword evidence="8" id="KW-0764">Sulfate transport</keyword>
<dbReference type="GO" id="GO:0009675">
    <property type="term" value="F:high-affinity sulfate:proton symporter activity"/>
    <property type="evidence" value="ECO:0007669"/>
    <property type="project" value="TreeGrafter"/>
</dbReference>
<evidence type="ECO:0000313" key="12">
    <source>
        <dbReference type="Proteomes" id="UP000288547"/>
    </source>
</evidence>
<dbReference type="GO" id="GO:0000103">
    <property type="term" value="P:sulfate assimilation"/>
    <property type="evidence" value="ECO:0007669"/>
    <property type="project" value="TreeGrafter"/>
</dbReference>
<dbReference type="Pfam" id="PF07264">
    <property type="entry name" value="EI24"/>
    <property type="match status" value="1"/>
</dbReference>
<feature type="transmembrane region" description="Helical" evidence="10">
    <location>
        <begin position="33"/>
        <end position="59"/>
    </location>
</feature>
<protein>
    <submittedName>
        <fullName evidence="11">EI24 domain-containing protein</fullName>
    </submittedName>
</protein>
<name>A0A3S4DMN1_9MICO</name>
<evidence type="ECO:0000256" key="9">
    <source>
        <dbReference type="ARBA" id="ARBA00023136"/>
    </source>
</evidence>
<comment type="caution">
    <text evidence="11">The sequence shown here is derived from an EMBL/GenBank/DDBJ whole genome shotgun (WGS) entry which is preliminary data.</text>
</comment>
<feature type="transmembrane region" description="Helical" evidence="10">
    <location>
        <begin position="83"/>
        <end position="109"/>
    </location>
</feature>
<dbReference type="GO" id="GO:0005886">
    <property type="term" value="C:plasma membrane"/>
    <property type="evidence" value="ECO:0007669"/>
    <property type="project" value="TreeGrafter"/>
</dbReference>
<evidence type="ECO:0000256" key="8">
    <source>
        <dbReference type="ARBA" id="ARBA00023032"/>
    </source>
</evidence>